<dbReference type="NCBIfam" id="TIGR00120">
    <property type="entry name" value="ArgJ"/>
    <property type="match status" value="1"/>
</dbReference>
<proteinExistence type="inferred from homology"/>
<accession>A0A2C6WR79</accession>
<reference evidence="14" key="1">
    <citation type="journal article" date="2017" name="Appl. Environ. Microbiol.">
        <title>Staphylococcus edaphicus sp. nov., isolated in Antarctica, harbours mecC gene and genomic islands with suspected role in adaptation to extreme environment.</title>
        <authorList>
            <person name="Pantucek R."/>
            <person name="Sedlacek I."/>
            <person name="Indrakova A."/>
            <person name="Vrbovska V."/>
            <person name="Maslanova I."/>
            <person name="Kovarovic V."/>
            <person name="Svec P."/>
            <person name="Kralova S."/>
            <person name="Kristofova L."/>
            <person name="Keklakova J."/>
            <person name="Petras P."/>
            <person name="Doskar J."/>
        </authorList>
    </citation>
    <scope>NUCLEOTIDE SEQUENCE</scope>
    <source>
        <strain evidence="14">CCM 8730</strain>
    </source>
</reference>
<feature type="active site" description="Nucleophile" evidence="13">
    <location>
        <position position="199"/>
    </location>
</feature>
<evidence type="ECO:0000256" key="11">
    <source>
        <dbReference type="ARBA" id="ARBA00049439"/>
    </source>
</evidence>
<evidence type="ECO:0000256" key="3">
    <source>
        <dbReference type="ARBA" id="ARBA00011475"/>
    </source>
</evidence>
<feature type="site" description="Involved in the stabilization of negative charge on the oxyanion by the formation of the oxyanion hole" evidence="13">
    <location>
        <position position="126"/>
    </location>
</feature>
<keyword evidence="9 13" id="KW-0012">Acyltransferase</keyword>
<dbReference type="InterPro" id="IPR016117">
    <property type="entry name" value="ArgJ-like_dom_sf"/>
</dbReference>
<evidence type="ECO:0000313" key="17">
    <source>
        <dbReference type="Proteomes" id="UP001056588"/>
    </source>
</evidence>
<dbReference type="SUPFAM" id="SSF56266">
    <property type="entry name" value="DmpA/ArgJ-like"/>
    <property type="match status" value="1"/>
</dbReference>
<dbReference type="FunFam" id="3.60.70.12:FF:000001">
    <property type="entry name" value="Arginine biosynthesis bifunctional protein ArgJ, chloroplastic"/>
    <property type="match status" value="1"/>
</dbReference>
<comment type="catalytic activity">
    <reaction evidence="11 13">
        <text>N(2)-acetyl-L-ornithine + L-glutamate = N-acetyl-L-glutamate + L-ornithine</text>
        <dbReference type="Rhea" id="RHEA:15349"/>
        <dbReference type="ChEBI" id="CHEBI:29985"/>
        <dbReference type="ChEBI" id="CHEBI:44337"/>
        <dbReference type="ChEBI" id="CHEBI:46911"/>
        <dbReference type="ChEBI" id="CHEBI:57805"/>
        <dbReference type="EC" id="2.3.1.35"/>
    </reaction>
</comment>
<feature type="site" description="Cleavage; by autolysis" evidence="13">
    <location>
        <begin position="198"/>
        <end position="199"/>
    </location>
</feature>
<comment type="similarity">
    <text evidence="2 13">Belongs to the ArgJ family.</text>
</comment>
<evidence type="ECO:0000256" key="12">
    <source>
        <dbReference type="ARBA" id="ARBA00054976"/>
    </source>
</evidence>
<dbReference type="PANTHER" id="PTHR23100">
    <property type="entry name" value="ARGININE BIOSYNTHESIS BIFUNCTIONAL PROTEIN ARGJ"/>
    <property type="match status" value="1"/>
</dbReference>
<reference evidence="16" key="2">
    <citation type="submission" date="2017-10" db="EMBL/GenBank/DDBJ databases">
        <title>Staphylococcus edaphicus sp. nov., isolated in Antarctica, harbouring mecC gene and genomic islands essential in adaptation to extreme environment.</title>
        <authorList>
            <person name="Pantucek R."/>
            <person name="Sedlacek I."/>
            <person name="Indrakova A."/>
            <person name="Vrbovska V."/>
            <person name="Maslanova I."/>
            <person name="Kovarovic V."/>
            <person name="Svec P."/>
            <person name="Kralova S."/>
            <person name="Kristofova L."/>
            <person name="Keklakova J."/>
            <person name="Petras P."/>
            <person name="Doskar J."/>
        </authorList>
    </citation>
    <scope>NUCLEOTIDE SEQUENCE [LARGE SCALE GENOMIC DNA]</scope>
    <source>
        <strain evidence="16">CCM 5085</strain>
    </source>
</reference>
<comment type="pathway">
    <text evidence="13">Amino-acid biosynthesis; L-arginine biosynthesis; L-ornithine and N-acetyl-L-glutamate from L-glutamate and N(2)-acetyl-L-ornithine (cyclic): step 1/1.</text>
</comment>
<dbReference type="NCBIfam" id="NF003802">
    <property type="entry name" value="PRK05388.1"/>
    <property type="match status" value="1"/>
</dbReference>
<evidence type="ECO:0000313" key="15">
    <source>
        <dbReference type="EMBL" id="UQW81772.1"/>
    </source>
</evidence>
<reference evidence="15" key="4">
    <citation type="submission" date="2022-03" db="EMBL/GenBank/DDBJ databases">
        <title>Complete Genome Sequence of Staphylococcus edaphicus strain CCM 8731.</title>
        <authorList>
            <person name="Rimmer C.O."/>
            <person name="Thomas J.C."/>
        </authorList>
    </citation>
    <scope>NUCLEOTIDE SEQUENCE</scope>
    <source>
        <strain evidence="15">CCM 8731</strain>
    </source>
</reference>
<evidence type="ECO:0000256" key="13">
    <source>
        <dbReference type="HAMAP-Rule" id="MF_01106"/>
    </source>
</evidence>
<dbReference type="Proteomes" id="UP001056588">
    <property type="component" value="Chromosome"/>
</dbReference>
<evidence type="ECO:0000256" key="9">
    <source>
        <dbReference type="ARBA" id="ARBA00023315"/>
    </source>
</evidence>
<dbReference type="FunFam" id="3.30.2330.10:FF:000001">
    <property type="entry name" value="Arginine biosynthesis bifunctional protein ArgJ, mitochondrial"/>
    <property type="match status" value="1"/>
</dbReference>
<comment type="subcellular location">
    <subcellularLocation>
        <location evidence="1 13">Cytoplasm</location>
    </subcellularLocation>
</comment>
<keyword evidence="7 13" id="KW-0068">Autocatalytic cleavage</keyword>
<evidence type="ECO:0000256" key="5">
    <source>
        <dbReference type="ARBA" id="ARBA00022605"/>
    </source>
</evidence>
<keyword evidence="13" id="KW-0963">Cytoplasm</keyword>
<feature type="binding site" evidence="13">
    <location>
        <position position="199"/>
    </location>
    <ligand>
        <name>substrate</name>
    </ligand>
</feature>
<feature type="site" description="Involved in the stabilization of negative charge on the oxyanion by the formation of the oxyanion hole" evidence="13">
    <location>
        <position position="127"/>
    </location>
</feature>
<dbReference type="OrthoDB" id="9804242at2"/>
<evidence type="ECO:0000256" key="1">
    <source>
        <dbReference type="ARBA" id="ARBA00004496"/>
    </source>
</evidence>
<feature type="binding site" evidence="13">
    <location>
        <position position="188"/>
    </location>
    <ligand>
        <name>substrate</name>
    </ligand>
</feature>
<dbReference type="InterPro" id="IPR042195">
    <property type="entry name" value="ArgJ_beta_C"/>
</dbReference>
<keyword evidence="8 13" id="KW-0511">Multifunctional enzyme</keyword>
<evidence type="ECO:0000313" key="16">
    <source>
        <dbReference type="Proteomes" id="UP000223828"/>
    </source>
</evidence>
<dbReference type="PANTHER" id="PTHR23100:SF0">
    <property type="entry name" value="ARGININE BIOSYNTHESIS BIFUNCTIONAL PROTEIN ARGJ, MITOCHONDRIAL"/>
    <property type="match status" value="1"/>
</dbReference>
<evidence type="ECO:0000256" key="10">
    <source>
        <dbReference type="ARBA" id="ARBA00048372"/>
    </source>
</evidence>
<dbReference type="GO" id="GO:0006592">
    <property type="term" value="P:ornithine biosynthetic process"/>
    <property type="evidence" value="ECO:0007669"/>
    <property type="project" value="TreeGrafter"/>
</dbReference>
<comment type="pathway">
    <text evidence="13">Amino-acid biosynthesis; L-arginine biosynthesis; N(2)-acetyl-L-ornithine from L-glutamate: step 1/4.</text>
</comment>
<keyword evidence="5 13" id="KW-0028">Amino-acid biosynthesis</keyword>
<feature type="binding site" evidence="13">
    <location>
        <position position="162"/>
    </location>
    <ligand>
        <name>substrate</name>
    </ligand>
</feature>
<feature type="binding site" evidence="13">
    <location>
        <position position="407"/>
    </location>
    <ligand>
        <name>substrate</name>
    </ligand>
</feature>
<evidence type="ECO:0000313" key="14">
    <source>
        <dbReference type="EMBL" id="PHK49967.1"/>
    </source>
</evidence>
<dbReference type="AlphaFoldDB" id="A0A2C6WR79"/>
<evidence type="ECO:0000256" key="7">
    <source>
        <dbReference type="ARBA" id="ARBA00022813"/>
    </source>
</evidence>
<dbReference type="Proteomes" id="UP000223828">
    <property type="component" value="Unassembled WGS sequence"/>
</dbReference>
<dbReference type="EC" id="2.3.1.1" evidence="13"/>
<organism evidence="14 16">
    <name type="scientific">Staphylococcus edaphicus</name>
    <dbReference type="NCBI Taxonomy" id="1955013"/>
    <lineage>
        <taxon>Bacteria</taxon>
        <taxon>Bacillati</taxon>
        <taxon>Bacillota</taxon>
        <taxon>Bacilli</taxon>
        <taxon>Bacillales</taxon>
        <taxon>Staphylococcaceae</taxon>
        <taxon>Staphylococcus</taxon>
    </lineage>
</organism>
<feature type="binding site" evidence="13">
    <location>
        <position position="285"/>
    </location>
    <ligand>
        <name>substrate</name>
    </ligand>
</feature>
<feature type="chain" id="PRO_5023430051" description="Arginine biosynthesis bifunctional protein ArgJ beta chain" evidence="13">
    <location>
        <begin position="199"/>
        <end position="412"/>
    </location>
</feature>
<feature type="chain" id="PRO_5023430052" description="Arginine biosynthesis bifunctional protein ArgJ alpha chain" evidence="13">
    <location>
        <begin position="1"/>
        <end position="198"/>
    </location>
</feature>
<evidence type="ECO:0000256" key="2">
    <source>
        <dbReference type="ARBA" id="ARBA00006774"/>
    </source>
</evidence>
<sequence>MIDIETIDTLKQLNIDVQGDVSSPSGFIAGGFHTGLRRKKKDFGWIYSTTEAVATGVYTLNRFKAAPLKLTEDSINSNKTLQAIVVNSANANSCTGEKGTQDALDTQAWVAERLNIDQQNVGVASTGVVGAFLPMDKIYYGTQHVLKEAYNNSQFFNQAILTTDTVTKHIAVQVEIDGKTVTIGGSAKGSGMIHPNMATMLGFITTDANIDANTLDYCLKQTTDQSFNMITVDGDTSTNDMVICMANGLAHNSEINALHPEWHKFVYAFNFVSQYLAKLIAKDGEGATKLVTAKVTGAPNVDEARKIAKSIVSSNLVKTAIHGEDANFGRIVTAIGYASKCIEPEKTNVYLCQVPVLEQGIHLDFDEQLLKERLTEDDIVIETSVGEGKGEAAAYGCDLSYEYVRINASYRT</sequence>
<keyword evidence="17" id="KW-1185">Reference proteome</keyword>
<dbReference type="HAMAP" id="MF_01106">
    <property type="entry name" value="ArgJ"/>
    <property type="match status" value="1"/>
</dbReference>
<evidence type="ECO:0000256" key="6">
    <source>
        <dbReference type="ARBA" id="ARBA00022679"/>
    </source>
</evidence>
<dbReference type="EC" id="2.3.1.35" evidence="13"/>
<dbReference type="GO" id="GO:0004042">
    <property type="term" value="F:L-glutamate N-acetyltransferase activity"/>
    <property type="evidence" value="ECO:0007669"/>
    <property type="project" value="UniProtKB-UniRule"/>
</dbReference>
<dbReference type="GO" id="GO:0006526">
    <property type="term" value="P:L-arginine biosynthetic process"/>
    <property type="evidence" value="ECO:0007669"/>
    <property type="project" value="UniProtKB-UniRule"/>
</dbReference>
<dbReference type="Gene3D" id="3.60.70.12">
    <property type="entry name" value="L-amino peptidase D-ALA esterase/amidase"/>
    <property type="match status" value="1"/>
</dbReference>
<dbReference type="InterPro" id="IPR002813">
    <property type="entry name" value="Arg_biosynth_ArgJ"/>
</dbReference>
<evidence type="ECO:0000256" key="4">
    <source>
        <dbReference type="ARBA" id="ARBA00022571"/>
    </source>
</evidence>
<reference evidence="14" key="3">
    <citation type="submission" date="2017-10" db="EMBL/GenBank/DDBJ databases">
        <authorList>
            <person name="Vrbovska V."/>
            <person name="Kovarovic V."/>
            <person name="Indrakova A."/>
        </authorList>
    </citation>
    <scope>NUCLEOTIDE SEQUENCE</scope>
    <source>
        <strain evidence="14">CCM 8730</strain>
    </source>
</reference>
<keyword evidence="4 13" id="KW-0055">Arginine biosynthesis</keyword>
<dbReference type="Pfam" id="PF01960">
    <property type="entry name" value="ArgJ"/>
    <property type="match status" value="1"/>
</dbReference>
<comment type="function">
    <text evidence="12 13">Catalyzes two activities which are involved in the cyclic version of arginine biosynthesis: the synthesis of N-acetylglutamate from glutamate and acetyl-CoA as the acetyl donor, and of ornithine by transacetylation between N(2)-acetylornithine and glutamate.</text>
</comment>
<dbReference type="GO" id="GO:0004358">
    <property type="term" value="F:L-glutamate N-acetyltransferase activity, acting on acetyl-L-ornithine as donor"/>
    <property type="evidence" value="ECO:0007669"/>
    <property type="project" value="UniProtKB-UniRule"/>
</dbReference>
<dbReference type="EMBL" id="MRZN01000006">
    <property type="protein sequence ID" value="PHK49967.1"/>
    <property type="molecule type" value="Genomic_DNA"/>
</dbReference>
<dbReference type="FunFam" id="3.10.20.340:FF:000001">
    <property type="entry name" value="Arginine biosynthesis bifunctional protein ArgJ, chloroplastic"/>
    <property type="match status" value="1"/>
</dbReference>
<comment type="subunit">
    <text evidence="3 13">Heterotetramer of two alpha and two beta chains.</text>
</comment>
<protein>
    <recommendedName>
        <fullName evidence="13">Arginine biosynthesis bifunctional protein ArgJ</fullName>
    </recommendedName>
    <domain>
        <recommendedName>
            <fullName evidence="13">Glutamate N-acetyltransferase</fullName>
            <ecNumber evidence="13">2.3.1.35</ecNumber>
        </recommendedName>
        <alternativeName>
            <fullName evidence="13">Ornithine acetyltransferase</fullName>
            <shortName evidence="13">OATase</shortName>
        </alternativeName>
        <alternativeName>
            <fullName evidence="13">Ornithine transacetylase</fullName>
        </alternativeName>
    </domain>
    <domain>
        <recommendedName>
            <fullName evidence="13">Amino-acid acetyltransferase</fullName>
            <ecNumber evidence="13">2.3.1.1</ecNumber>
        </recommendedName>
        <alternativeName>
            <fullName evidence="13">N-acetylglutamate synthase</fullName>
            <shortName evidence="13">AGSase</shortName>
        </alternativeName>
    </domain>
    <component>
        <recommendedName>
            <fullName evidence="13">Arginine biosynthesis bifunctional protein ArgJ alpha chain</fullName>
        </recommendedName>
    </component>
    <component>
        <recommendedName>
            <fullName evidence="13">Arginine biosynthesis bifunctional protein ArgJ beta chain</fullName>
        </recommendedName>
    </component>
</protein>
<comment type="catalytic activity">
    <reaction evidence="10 13">
        <text>L-glutamate + acetyl-CoA = N-acetyl-L-glutamate + CoA + H(+)</text>
        <dbReference type="Rhea" id="RHEA:24292"/>
        <dbReference type="ChEBI" id="CHEBI:15378"/>
        <dbReference type="ChEBI" id="CHEBI:29985"/>
        <dbReference type="ChEBI" id="CHEBI:44337"/>
        <dbReference type="ChEBI" id="CHEBI:57287"/>
        <dbReference type="ChEBI" id="CHEBI:57288"/>
        <dbReference type="EC" id="2.3.1.1"/>
    </reaction>
</comment>
<dbReference type="EMBL" id="CP093217">
    <property type="protein sequence ID" value="UQW81772.1"/>
    <property type="molecule type" value="Genomic_DNA"/>
</dbReference>
<dbReference type="Gene3D" id="3.10.20.340">
    <property type="entry name" value="ArgJ beta chain, C-terminal domain"/>
    <property type="match status" value="1"/>
</dbReference>
<dbReference type="Gene3D" id="3.30.2330.10">
    <property type="entry name" value="arginine biosynthesis bifunctional protein suprefamily"/>
    <property type="match status" value="1"/>
</dbReference>
<keyword evidence="6 13" id="KW-0808">Transferase</keyword>
<dbReference type="CDD" id="cd02152">
    <property type="entry name" value="OAT"/>
    <property type="match status" value="1"/>
</dbReference>
<dbReference type="GO" id="GO:0005737">
    <property type="term" value="C:cytoplasm"/>
    <property type="evidence" value="ECO:0007669"/>
    <property type="project" value="UniProtKB-SubCell"/>
</dbReference>
<dbReference type="RefSeq" id="WP_099089976.1">
    <property type="nucleotide sequence ID" value="NZ_CP093217.1"/>
</dbReference>
<evidence type="ECO:0000256" key="8">
    <source>
        <dbReference type="ARBA" id="ARBA00023268"/>
    </source>
</evidence>
<feature type="binding site" evidence="13">
    <location>
        <position position="412"/>
    </location>
    <ligand>
        <name>substrate</name>
    </ligand>
</feature>
<gene>
    <name evidence="13 15" type="primary">argJ</name>
    <name evidence="14" type="ORF">BTJ66_05530</name>
    <name evidence="15" type="ORF">MNY58_01265</name>
</gene>
<dbReference type="UniPathway" id="UPA00068">
    <property type="reaction ID" value="UER00106"/>
</dbReference>
<name>A0A2C6WR79_9STAP</name>